<dbReference type="InterPro" id="IPR003448">
    <property type="entry name" value="Mopterin_biosynth_MoaE"/>
</dbReference>
<dbReference type="AlphaFoldDB" id="A0A2T0FD24"/>
<dbReference type="Proteomes" id="UP000238350">
    <property type="component" value="Unassembled WGS sequence"/>
</dbReference>
<gene>
    <name evidence="1" type="ORF">B9G98_00514</name>
</gene>
<dbReference type="InterPro" id="IPR036563">
    <property type="entry name" value="MoaE_sf"/>
</dbReference>
<reference evidence="1 2" key="1">
    <citation type="submission" date="2017-04" db="EMBL/GenBank/DDBJ databases">
        <title>Genome sequencing of [Candida] sorbophila.</title>
        <authorList>
            <person name="Ahn J.O."/>
        </authorList>
    </citation>
    <scope>NUCLEOTIDE SEQUENCE [LARGE SCALE GENOMIC DNA]</scope>
    <source>
        <strain evidence="1 2">DS02</strain>
    </source>
</reference>
<accession>A0A2T0FD24</accession>
<dbReference type="Gene3D" id="3.90.1170.40">
    <property type="entry name" value="Molybdopterin biosynthesis MoaE subunit"/>
    <property type="match status" value="1"/>
</dbReference>
<evidence type="ECO:0000313" key="1">
    <source>
        <dbReference type="EMBL" id="PRT52894.1"/>
    </source>
</evidence>
<proteinExistence type="predicted"/>
<name>A0A2T0FD24_9ASCO</name>
<sequence length="143" mass="15701">MAVRTAIVDGELDTAGLIKWAKTPKAGAIVFFGGTTRDNCDDKTVVSLAYEAYIPRAEKTLREIALKASEMPGVHNVAIEHRIGTVPVCEESVAIVVATSHRHQGWEAAKDVLEKVKESLEIWKREVFDDGKSQWVEGVARKG</sequence>
<dbReference type="OrthoDB" id="5531344at2759"/>
<dbReference type="CDD" id="cd00756">
    <property type="entry name" value="MoaE"/>
    <property type="match status" value="1"/>
</dbReference>
<keyword evidence="2" id="KW-1185">Reference proteome</keyword>
<dbReference type="EMBL" id="NDIQ01000001">
    <property type="protein sequence ID" value="PRT52894.1"/>
    <property type="molecule type" value="Genomic_DNA"/>
</dbReference>
<comment type="caution">
    <text evidence="1">The sequence shown here is derived from an EMBL/GenBank/DDBJ whole genome shotgun (WGS) entry which is preliminary data.</text>
</comment>
<dbReference type="SUPFAM" id="SSF54690">
    <property type="entry name" value="Molybdopterin synthase subunit MoaE"/>
    <property type="match status" value="1"/>
</dbReference>
<dbReference type="STRING" id="45607.A0A2T0FD24"/>
<organism evidence="1 2">
    <name type="scientific">Wickerhamiella sorbophila</name>
    <dbReference type="NCBI Taxonomy" id="45607"/>
    <lineage>
        <taxon>Eukaryota</taxon>
        <taxon>Fungi</taxon>
        <taxon>Dikarya</taxon>
        <taxon>Ascomycota</taxon>
        <taxon>Saccharomycotina</taxon>
        <taxon>Dipodascomycetes</taxon>
        <taxon>Dipodascales</taxon>
        <taxon>Trichomonascaceae</taxon>
        <taxon>Wickerhamiella</taxon>
    </lineage>
</organism>
<dbReference type="GeneID" id="36514263"/>
<evidence type="ECO:0000313" key="2">
    <source>
        <dbReference type="Proteomes" id="UP000238350"/>
    </source>
</evidence>
<dbReference type="PANTHER" id="PTHR23404">
    <property type="entry name" value="MOLYBDOPTERIN SYNTHASE RELATED"/>
    <property type="match status" value="1"/>
</dbReference>
<protein>
    <submittedName>
        <fullName evidence="1">Molybdopterin synthase catalytic subunit</fullName>
    </submittedName>
</protein>
<dbReference type="GO" id="GO:0006777">
    <property type="term" value="P:Mo-molybdopterin cofactor biosynthetic process"/>
    <property type="evidence" value="ECO:0007669"/>
    <property type="project" value="InterPro"/>
</dbReference>
<dbReference type="RefSeq" id="XP_024662840.1">
    <property type="nucleotide sequence ID" value="XM_024807072.1"/>
</dbReference>
<dbReference type="Pfam" id="PF02391">
    <property type="entry name" value="MoaE"/>
    <property type="match status" value="1"/>
</dbReference>